<dbReference type="InterPro" id="IPR050204">
    <property type="entry name" value="AraC_XylS_family_regulators"/>
</dbReference>
<evidence type="ECO:0000256" key="3">
    <source>
        <dbReference type="ARBA" id="ARBA00023163"/>
    </source>
</evidence>
<dbReference type="Gene3D" id="1.10.10.60">
    <property type="entry name" value="Homeodomain-like"/>
    <property type="match status" value="1"/>
</dbReference>
<dbReference type="EMBL" id="JANLCJ010000003">
    <property type="protein sequence ID" value="MCS5734126.1"/>
    <property type="molecule type" value="Genomic_DNA"/>
</dbReference>
<evidence type="ECO:0000259" key="4">
    <source>
        <dbReference type="PROSITE" id="PS01124"/>
    </source>
</evidence>
<comment type="caution">
    <text evidence="5">The sequence shown here is derived from an EMBL/GenBank/DDBJ whole genome shotgun (WGS) entry which is preliminary data.</text>
</comment>
<dbReference type="PROSITE" id="PS01124">
    <property type="entry name" value="HTH_ARAC_FAMILY_2"/>
    <property type="match status" value="1"/>
</dbReference>
<accession>A0ABT2H2L3</accession>
<dbReference type="SMART" id="SM00342">
    <property type="entry name" value="HTH_ARAC"/>
    <property type="match status" value="1"/>
</dbReference>
<dbReference type="PANTHER" id="PTHR46796:SF6">
    <property type="entry name" value="ARAC SUBFAMILY"/>
    <property type="match status" value="1"/>
</dbReference>
<keyword evidence="6" id="KW-1185">Reference proteome</keyword>
<keyword evidence="3" id="KW-0804">Transcription</keyword>
<evidence type="ECO:0000256" key="2">
    <source>
        <dbReference type="ARBA" id="ARBA00023125"/>
    </source>
</evidence>
<reference evidence="5" key="1">
    <citation type="submission" date="2022-08" db="EMBL/GenBank/DDBJ databases">
        <authorList>
            <person name="Deng Y."/>
            <person name="Han X.-F."/>
            <person name="Zhang Y.-Q."/>
        </authorList>
    </citation>
    <scope>NUCLEOTIDE SEQUENCE</scope>
    <source>
        <strain evidence="5">CPCC 203386</strain>
    </source>
</reference>
<dbReference type="Proteomes" id="UP001165586">
    <property type="component" value="Unassembled WGS sequence"/>
</dbReference>
<evidence type="ECO:0000313" key="6">
    <source>
        <dbReference type="Proteomes" id="UP001165586"/>
    </source>
</evidence>
<dbReference type="PANTHER" id="PTHR46796">
    <property type="entry name" value="HTH-TYPE TRANSCRIPTIONAL ACTIVATOR RHAS-RELATED"/>
    <property type="match status" value="1"/>
</dbReference>
<sequence>MTATLTRHDLTNRFRTRSSSIGAVDITVIRMPKGAVVVRPSAAVSDPTVHLLLPLDAPLLVRERDGDQYVVGLQSLTWLPEWMTAALYCARPCDVVCVELPVRGRDGQVIPNGAMPNGAMPNGAVPNGALPARPVLNGRELNGPLPPHPAADSSLVPSVRAFVQSALAIPANREPLAARLFEDILRAMVEALVVEARGSGRGPGGIRQPLREQAVAHIAAYRGDHGLSPKSVATSLRVSLRQLQRAFEEAGSTVAGEIRQQRLDAAIVMLGDARCDSLSVAEVAARAGFRNDAELRRALNAGTGTTPSALRGRRQAVRPG</sequence>
<gene>
    <name evidence="5" type="ORF">N1032_10290</name>
</gene>
<name>A0ABT2H2L3_9MICO</name>
<keyword evidence="2" id="KW-0238">DNA-binding</keyword>
<feature type="domain" description="HTH araC/xylS-type" evidence="4">
    <location>
        <begin position="212"/>
        <end position="313"/>
    </location>
</feature>
<keyword evidence="1" id="KW-0805">Transcription regulation</keyword>
<protein>
    <submittedName>
        <fullName evidence="5">Helix-turn-helix domain-containing protein</fullName>
    </submittedName>
</protein>
<evidence type="ECO:0000313" key="5">
    <source>
        <dbReference type="EMBL" id="MCS5734126.1"/>
    </source>
</evidence>
<proteinExistence type="predicted"/>
<dbReference type="RefSeq" id="WP_259538976.1">
    <property type="nucleotide sequence ID" value="NZ_JANLCJ010000003.1"/>
</dbReference>
<dbReference type="InterPro" id="IPR018060">
    <property type="entry name" value="HTH_AraC"/>
</dbReference>
<dbReference type="Pfam" id="PF12833">
    <property type="entry name" value="HTH_18"/>
    <property type="match status" value="1"/>
</dbReference>
<organism evidence="5 6">
    <name type="scientific">Herbiconiux daphne</name>
    <dbReference type="NCBI Taxonomy" id="2970914"/>
    <lineage>
        <taxon>Bacteria</taxon>
        <taxon>Bacillati</taxon>
        <taxon>Actinomycetota</taxon>
        <taxon>Actinomycetes</taxon>
        <taxon>Micrococcales</taxon>
        <taxon>Microbacteriaceae</taxon>
        <taxon>Herbiconiux</taxon>
    </lineage>
</organism>
<evidence type="ECO:0000256" key="1">
    <source>
        <dbReference type="ARBA" id="ARBA00023015"/>
    </source>
</evidence>